<keyword evidence="2 5" id="KW-0479">Metal-binding</keyword>
<evidence type="ECO:0000313" key="7">
    <source>
        <dbReference type="Proteomes" id="UP000288805"/>
    </source>
</evidence>
<evidence type="ECO:0000256" key="3">
    <source>
        <dbReference type="ARBA" id="ARBA00022964"/>
    </source>
</evidence>
<feature type="binding site" evidence="5">
    <location>
        <position position="310"/>
    </location>
    <ligand>
        <name>Fe cation</name>
        <dbReference type="ChEBI" id="CHEBI:24875"/>
        <note>catalytic</note>
    </ligand>
</feature>
<feature type="binding site" evidence="5">
    <location>
        <position position="198"/>
    </location>
    <ligand>
        <name>Fe cation</name>
        <dbReference type="ChEBI" id="CHEBI:24875"/>
        <note>catalytic</note>
    </ligand>
</feature>
<comment type="similarity">
    <text evidence="1">Belongs to the carotenoid oxygenase family.</text>
</comment>
<dbReference type="InterPro" id="IPR004294">
    <property type="entry name" value="Carotenoid_Oase"/>
</dbReference>
<dbReference type="PANTHER" id="PTHR10543">
    <property type="entry name" value="BETA-CAROTENE DIOXYGENASE"/>
    <property type="match status" value="1"/>
</dbReference>
<dbReference type="GO" id="GO:0016702">
    <property type="term" value="F:oxidoreductase activity, acting on single donors with incorporation of molecular oxygen, incorporation of two atoms of oxygen"/>
    <property type="evidence" value="ECO:0007669"/>
    <property type="project" value="InterPro"/>
</dbReference>
<evidence type="ECO:0000256" key="1">
    <source>
        <dbReference type="ARBA" id="ARBA00006787"/>
    </source>
</evidence>
<keyword evidence="3 6" id="KW-0560">Oxidoreductase</keyword>
<accession>A0A438C252</accession>
<evidence type="ECO:0000256" key="5">
    <source>
        <dbReference type="PIRSR" id="PIRSR604294-1"/>
    </source>
</evidence>
<comment type="caution">
    <text evidence="6">The sequence shown here is derived from an EMBL/GenBank/DDBJ whole genome shotgun (WGS) entry which is preliminary data.</text>
</comment>
<dbReference type="Pfam" id="PF03055">
    <property type="entry name" value="RPE65"/>
    <property type="match status" value="1"/>
</dbReference>
<keyword evidence="4 5" id="KW-0408">Iron</keyword>
<evidence type="ECO:0000256" key="2">
    <source>
        <dbReference type="ARBA" id="ARBA00022723"/>
    </source>
</evidence>
<dbReference type="EMBL" id="QGNW01002579">
    <property type="protein sequence ID" value="RVW17309.1"/>
    <property type="molecule type" value="Genomic_DNA"/>
</dbReference>
<dbReference type="AlphaFoldDB" id="A0A438C252"/>
<comment type="cofactor">
    <cofactor evidence="5">
        <name>Fe(2+)</name>
        <dbReference type="ChEBI" id="CHEBI:29033"/>
    </cofactor>
    <text evidence="5">Binds 1 Fe(2+) ion per subunit.</text>
</comment>
<proteinExistence type="inferred from homology"/>
<protein>
    <submittedName>
        <fullName evidence="6">Carotenoid 9,10(9',10')-cleavage dioxygenase 1</fullName>
    </submittedName>
</protein>
<name>A0A438C252_VITVI</name>
<dbReference type="PANTHER" id="PTHR10543:SF142">
    <property type="entry name" value="OS06G0162550 PROTEIN"/>
    <property type="match status" value="1"/>
</dbReference>
<evidence type="ECO:0000313" key="6">
    <source>
        <dbReference type="EMBL" id="RVW17309.1"/>
    </source>
</evidence>
<organism evidence="6 7">
    <name type="scientific">Vitis vinifera</name>
    <name type="common">Grape</name>
    <dbReference type="NCBI Taxonomy" id="29760"/>
    <lineage>
        <taxon>Eukaryota</taxon>
        <taxon>Viridiplantae</taxon>
        <taxon>Streptophyta</taxon>
        <taxon>Embryophyta</taxon>
        <taxon>Tracheophyta</taxon>
        <taxon>Spermatophyta</taxon>
        <taxon>Magnoliopsida</taxon>
        <taxon>eudicotyledons</taxon>
        <taxon>Gunneridae</taxon>
        <taxon>Pentapetalae</taxon>
        <taxon>rosids</taxon>
        <taxon>Vitales</taxon>
        <taxon>Vitaceae</taxon>
        <taxon>Viteae</taxon>
        <taxon>Vitis</taxon>
    </lineage>
</organism>
<feature type="binding site" evidence="5">
    <location>
        <position position="538"/>
    </location>
    <ligand>
        <name>Fe cation</name>
        <dbReference type="ChEBI" id="CHEBI:24875"/>
        <note>catalytic</note>
    </ligand>
</feature>
<dbReference type="GO" id="GO:0046872">
    <property type="term" value="F:metal ion binding"/>
    <property type="evidence" value="ECO:0007669"/>
    <property type="project" value="UniProtKB-KW"/>
</dbReference>
<dbReference type="Proteomes" id="UP000288805">
    <property type="component" value="Unassembled WGS sequence"/>
</dbReference>
<evidence type="ECO:0000256" key="4">
    <source>
        <dbReference type="ARBA" id="ARBA00023004"/>
    </source>
</evidence>
<gene>
    <name evidence="6" type="primary">CCD1_2</name>
    <name evidence="6" type="ORF">CK203_069228</name>
</gene>
<reference evidence="6 7" key="1">
    <citation type="journal article" date="2018" name="PLoS Genet.">
        <title>Population sequencing reveals clonal diversity and ancestral inbreeding in the grapevine cultivar Chardonnay.</title>
        <authorList>
            <person name="Roach M.J."/>
            <person name="Johnson D.L."/>
            <person name="Bohlmann J."/>
            <person name="van Vuuren H.J."/>
            <person name="Jones S.J."/>
            <person name="Pretorius I.S."/>
            <person name="Schmidt S.A."/>
            <person name="Borneman A.R."/>
        </authorList>
    </citation>
    <scope>NUCLEOTIDE SEQUENCE [LARGE SCALE GENOMIC DNA]</scope>
    <source>
        <strain evidence="7">cv. Chardonnay</strain>
        <tissue evidence="6">Leaf</tissue>
    </source>
</reference>
<keyword evidence="3 6" id="KW-0223">Dioxygenase</keyword>
<feature type="binding site" evidence="5">
    <location>
        <position position="246"/>
    </location>
    <ligand>
        <name>Fe cation</name>
        <dbReference type="ChEBI" id="CHEBI:24875"/>
        <note>catalytic</note>
    </ligand>
</feature>
<sequence length="548" mass="61396">MASSSFALPLHGSVGEHSTSHRYHPIKSSLSSTVKPFMKDLLKTSLRADVSKTIKNTSQRILDAFVDSVFQFVDQPLLPSQKNFAPVEEIGEDVEVICNEGNVPADFPEGIYIRNGNKPAFVPTIEGDSPAILAAALLNMLRFGMVSKQISNTSIFEHSGKFYASAENHLPQEIDIFTLETFDKWDVNGAWDRAFTSHPKKDPRNGELVIMGIDAVKPFFVVGVVSGWKELSHKVDLKFDRATLIHELGITEKYTVIMDFPLTIDINRLINGGPLIKYDKEGYARIGVMPRYGNADSVQWFEVEKHCLFHNFNSFEDGNEVVIRGCRSPAAIIPGPDHGLNKFEWFSKGLKAIETFKESSTGSTQEGYLFARVCEWRLNMETGEVKERNLTGTDFPMDFPMINEHFRGVKQKYGYTQVRDCMASSSCGMSKYGSLAKLYFEESDSKLSVGFCLTKQKEGKGEHLIKVEYNRFAENNFCSGSVFVPKGGSSEEDDGWIVSFVHNEDTDVSQVHIIDAQKFSSKPIAKITLPQRVPYGFHGIFITMPHQA</sequence>